<organism evidence="5 6">
    <name type="scientific">Streptomyces cinnabarinus</name>
    <dbReference type="NCBI Taxonomy" id="67287"/>
    <lineage>
        <taxon>Bacteria</taxon>
        <taxon>Bacillati</taxon>
        <taxon>Actinomycetota</taxon>
        <taxon>Actinomycetes</taxon>
        <taxon>Kitasatosporales</taxon>
        <taxon>Streptomycetaceae</taxon>
        <taxon>Streptomyces</taxon>
    </lineage>
</organism>
<evidence type="ECO:0000313" key="5">
    <source>
        <dbReference type="EMBL" id="WAZ22495.1"/>
    </source>
</evidence>
<comment type="similarity">
    <text evidence="1">Belongs to the type-I restriction system S methylase family.</text>
</comment>
<evidence type="ECO:0000313" key="6">
    <source>
        <dbReference type="Proteomes" id="UP001164439"/>
    </source>
</evidence>
<accession>A0ABY7KFP7</accession>
<dbReference type="GO" id="GO:0016787">
    <property type="term" value="F:hydrolase activity"/>
    <property type="evidence" value="ECO:0007669"/>
    <property type="project" value="UniProtKB-KW"/>
</dbReference>
<keyword evidence="5" id="KW-0378">Hydrolase</keyword>
<proteinExistence type="inferred from homology"/>
<dbReference type="InterPro" id="IPR044946">
    <property type="entry name" value="Restrct_endonuc_typeI_TRD_sf"/>
</dbReference>
<dbReference type="PANTHER" id="PTHR30408:SF12">
    <property type="entry name" value="TYPE I RESTRICTION ENZYME MJAVIII SPECIFICITY SUBUNIT"/>
    <property type="match status" value="1"/>
</dbReference>
<reference evidence="5" key="1">
    <citation type="submission" date="2022-12" db="EMBL/GenBank/DDBJ databases">
        <authorList>
            <person name="Ruckert C."/>
            <person name="Busche T."/>
            <person name="Kalinowski J."/>
            <person name="Wittmann C."/>
        </authorList>
    </citation>
    <scope>NUCLEOTIDE SEQUENCE</scope>
    <source>
        <strain evidence="5">DSM 40467</strain>
    </source>
</reference>
<dbReference type="PANTHER" id="PTHR30408">
    <property type="entry name" value="TYPE-1 RESTRICTION ENZYME ECOKI SPECIFICITY PROTEIN"/>
    <property type="match status" value="1"/>
</dbReference>
<dbReference type="InterPro" id="IPR052021">
    <property type="entry name" value="Type-I_RS_S_subunit"/>
</dbReference>
<gene>
    <name evidence="5" type="ORF">STRCI_003752</name>
</gene>
<evidence type="ECO:0000259" key="4">
    <source>
        <dbReference type="Pfam" id="PF01420"/>
    </source>
</evidence>
<keyword evidence="5" id="KW-0540">Nuclease</keyword>
<dbReference type="CDD" id="cd17249">
    <property type="entry name" value="RMtype1_S_EcoR124I-TRD2-CR2_like"/>
    <property type="match status" value="1"/>
</dbReference>
<dbReference type="EC" id="3.1.21.-" evidence="5"/>
<evidence type="ECO:0000256" key="1">
    <source>
        <dbReference type="ARBA" id="ARBA00010923"/>
    </source>
</evidence>
<dbReference type="RefSeq" id="WP_269660114.1">
    <property type="nucleotide sequence ID" value="NZ_CP114413.1"/>
</dbReference>
<feature type="domain" description="Type I restriction modification DNA specificity" evidence="4">
    <location>
        <begin position="190"/>
        <end position="336"/>
    </location>
</feature>
<evidence type="ECO:0000256" key="3">
    <source>
        <dbReference type="ARBA" id="ARBA00023125"/>
    </source>
</evidence>
<evidence type="ECO:0000256" key="2">
    <source>
        <dbReference type="ARBA" id="ARBA00022747"/>
    </source>
</evidence>
<dbReference type="SUPFAM" id="SSF116734">
    <property type="entry name" value="DNA methylase specificity domain"/>
    <property type="match status" value="2"/>
</dbReference>
<dbReference type="EMBL" id="CP114413">
    <property type="protein sequence ID" value="WAZ22495.1"/>
    <property type="molecule type" value="Genomic_DNA"/>
</dbReference>
<protein>
    <submittedName>
        <fullName evidence="5">Restriction endonuclease subunit S</fullName>
        <ecNumber evidence="5">3.1.21.-</ecNumber>
    </submittedName>
</protein>
<dbReference type="GO" id="GO:0004519">
    <property type="term" value="F:endonuclease activity"/>
    <property type="evidence" value="ECO:0007669"/>
    <property type="project" value="UniProtKB-KW"/>
</dbReference>
<dbReference type="InterPro" id="IPR000055">
    <property type="entry name" value="Restrct_endonuc_typeI_TRD"/>
</dbReference>
<name>A0ABY7KFP7_9ACTN</name>
<dbReference type="Pfam" id="PF01420">
    <property type="entry name" value="Methylase_S"/>
    <property type="match status" value="1"/>
</dbReference>
<dbReference type="Proteomes" id="UP001164439">
    <property type="component" value="Chromosome"/>
</dbReference>
<keyword evidence="6" id="KW-1185">Reference proteome</keyword>
<keyword evidence="2" id="KW-0680">Restriction system</keyword>
<sequence length="376" mass="41269">MTWESVSFLDAARDVSSGNTKIPKSEYAPAGELAVVDQGQGLIAGYVDDTAAAHGSAPPVIVFGDHTRSLKFVDFPFAMGADGVKVLAPREGFDAKYLYWYLTSVRIPNAGYSRHFKFLKDIKVVRPPLAEQRRIAAALDRVDALRAQRRRAVELLDDLAQSVFLDMFGDPVTNPRGLTQVPLTEACAPYSGGTPSKANPANWEGDVPWFSAKDLKQPDLFRSADTISAEVPRTTTLKLLPADTVAIVVRGMILAHSFPVCVLRVPSTINQDLKALLPRTGLDAQFLAHCLRAQKSHALKQVSQAAHGTTRLDAQGLARIKVLLPEPERQREFARRVAATRALRADHETHLADLDELFASIQQRAFAGQLWERTDA</sequence>
<dbReference type="Gene3D" id="3.90.220.20">
    <property type="entry name" value="DNA methylase specificity domains"/>
    <property type="match status" value="2"/>
</dbReference>
<keyword evidence="3" id="KW-0238">DNA-binding</keyword>
<keyword evidence="5" id="KW-0255">Endonuclease</keyword>